<dbReference type="PROSITE" id="PS50145">
    <property type="entry name" value="ZF_TRAF"/>
    <property type="match status" value="2"/>
</dbReference>
<dbReference type="InterPro" id="IPR008974">
    <property type="entry name" value="TRAF-like"/>
</dbReference>
<evidence type="ECO:0000256" key="4">
    <source>
        <dbReference type="ARBA" id="ARBA00022737"/>
    </source>
</evidence>
<dbReference type="Proteomes" id="UP000694888">
    <property type="component" value="Unplaced"/>
</dbReference>
<dbReference type="PANTHER" id="PTHR10131">
    <property type="entry name" value="TNF RECEPTOR ASSOCIATED FACTOR"/>
    <property type="match status" value="1"/>
</dbReference>
<dbReference type="Pfam" id="PF22486">
    <property type="entry name" value="MATH_2"/>
    <property type="match status" value="1"/>
</dbReference>
<dbReference type="PANTHER" id="PTHR10131:SF157">
    <property type="entry name" value="RECEPTOR-ASSOCIATED FACTOR, PUTATIVE-RELATED"/>
    <property type="match status" value="1"/>
</dbReference>
<keyword evidence="3 7" id="KW-0479">Metal-binding</keyword>
<dbReference type="PROSITE" id="PS50089">
    <property type="entry name" value="ZF_RING_2"/>
    <property type="match status" value="1"/>
</dbReference>
<dbReference type="InterPro" id="IPR001293">
    <property type="entry name" value="Znf_TRAF"/>
</dbReference>
<dbReference type="InterPro" id="IPR017907">
    <property type="entry name" value="Znf_RING_CS"/>
</dbReference>
<dbReference type="RefSeq" id="XP_005091031.2">
    <property type="nucleotide sequence ID" value="XM_005090974.2"/>
</dbReference>
<sequence length="489" mass="55775">MQSKMESGYDVPFTSEIESRFQCPICLLVLREPMQTACGHRFCDGCIRRVIVTNNVLTCPVDKQYSRVNQMFPDVAIQREILSLSVQCPNTDDGCAWRGELRELEKHREVCRMEEVHCPHGCELTTKRCQLDDHVTVCPSRQVQCKHCQEHVIYQNLEKHTENCPKAFVTCEVCGVVSLPREDLDKHIHPSTGTCEKVVVVCPYSDFGCSYKEERSKMKHHEESTEVMRRHMELARFKLSKHEQTITDLLDTVAKITKTTDELLPIVRENQQRHVQISRDLIERNVTGRVHWKIKIGGQRRQRGSYQSPIFCTGCPGYKVQLTLELDGHRENANRYSSLHLSLLAGDYDEQLIFPFNATCLVTLYDQFNSVSRRSNFSSTLVVREVPRVVRPGLSGDRIYRRGISKFMKRQELVGAGSRFFRQGALHMEVTVMHCFYPPPELTQSPTCSSSLLSHSPLSHNPLPLSQHVTSPHPQGSPVLSVASLTIGN</sequence>
<dbReference type="SUPFAM" id="SSF49599">
    <property type="entry name" value="TRAF domain-like"/>
    <property type="match status" value="3"/>
</dbReference>
<feature type="zinc finger region" description="TRAF-type" evidence="7">
    <location>
        <begin position="160"/>
        <end position="219"/>
    </location>
</feature>
<evidence type="ECO:0000256" key="6">
    <source>
        <dbReference type="ARBA" id="ARBA00022833"/>
    </source>
</evidence>
<feature type="domain" description="RING-type" evidence="8">
    <location>
        <begin position="23"/>
        <end position="63"/>
    </location>
</feature>
<keyword evidence="5 7" id="KW-0863">Zinc-finger</keyword>
<feature type="domain" description="TRAF-type" evidence="10">
    <location>
        <begin position="160"/>
        <end position="219"/>
    </location>
</feature>
<name>A0ABM0JD88_APLCA</name>
<feature type="domain" description="TRAF-type" evidence="10">
    <location>
        <begin position="107"/>
        <end position="158"/>
    </location>
</feature>
<evidence type="ECO:0000256" key="5">
    <source>
        <dbReference type="ARBA" id="ARBA00022771"/>
    </source>
</evidence>
<evidence type="ECO:0000256" key="3">
    <source>
        <dbReference type="ARBA" id="ARBA00022723"/>
    </source>
</evidence>
<keyword evidence="2" id="KW-0963">Cytoplasm</keyword>
<gene>
    <name evidence="12" type="primary">LOC101856862</name>
</gene>
<evidence type="ECO:0000256" key="7">
    <source>
        <dbReference type="PROSITE-ProRule" id="PRU00207"/>
    </source>
</evidence>
<evidence type="ECO:0000313" key="11">
    <source>
        <dbReference type="Proteomes" id="UP000694888"/>
    </source>
</evidence>
<feature type="zinc finger region" description="TRAF-type" evidence="7">
    <location>
        <begin position="107"/>
        <end position="158"/>
    </location>
</feature>
<organism evidence="11 12">
    <name type="scientific">Aplysia californica</name>
    <name type="common">California sea hare</name>
    <dbReference type="NCBI Taxonomy" id="6500"/>
    <lineage>
        <taxon>Eukaryota</taxon>
        <taxon>Metazoa</taxon>
        <taxon>Spiralia</taxon>
        <taxon>Lophotrochozoa</taxon>
        <taxon>Mollusca</taxon>
        <taxon>Gastropoda</taxon>
        <taxon>Heterobranchia</taxon>
        <taxon>Euthyneura</taxon>
        <taxon>Tectipleura</taxon>
        <taxon>Aplysiida</taxon>
        <taxon>Aplysioidea</taxon>
        <taxon>Aplysiidae</taxon>
        <taxon>Aplysia</taxon>
    </lineage>
</organism>
<keyword evidence="11" id="KW-1185">Reference proteome</keyword>
<proteinExistence type="predicted"/>
<dbReference type="SMART" id="SM00184">
    <property type="entry name" value="RING"/>
    <property type="match status" value="1"/>
</dbReference>
<evidence type="ECO:0000256" key="1">
    <source>
        <dbReference type="ARBA" id="ARBA00004496"/>
    </source>
</evidence>
<dbReference type="PROSITE" id="PS50144">
    <property type="entry name" value="MATH"/>
    <property type="match status" value="1"/>
</dbReference>
<dbReference type="InterPro" id="IPR001841">
    <property type="entry name" value="Znf_RING"/>
</dbReference>
<protein>
    <submittedName>
        <fullName evidence="12">TNF receptor-associated factor 6</fullName>
    </submittedName>
</protein>
<dbReference type="Pfam" id="PF13923">
    <property type="entry name" value="zf-C3HC4_2"/>
    <property type="match status" value="1"/>
</dbReference>
<dbReference type="InterPro" id="IPR013083">
    <property type="entry name" value="Znf_RING/FYVE/PHD"/>
</dbReference>
<comment type="subcellular location">
    <subcellularLocation>
        <location evidence="1">Cytoplasm</location>
    </subcellularLocation>
</comment>
<evidence type="ECO:0000259" key="10">
    <source>
        <dbReference type="PROSITE" id="PS50145"/>
    </source>
</evidence>
<keyword evidence="12" id="KW-0675">Receptor</keyword>
<feature type="domain" description="MATH" evidence="9">
    <location>
        <begin position="287"/>
        <end position="432"/>
    </location>
</feature>
<evidence type="ECO:0000259" key="8">
    <source>
        <dbReference type="PROSITE" id="PS50089"/>
    </source>
</evidence>
<dbReference type="Gene3D" id="3.30.40.10">
    <property type="entry name" value="Zinc/RING finger domain, C3HC4 (zinc finger)"/>
    <property type="match status" value="3"/>
</dbReference>
<evidence type="ECO:0000256" key="2">
    <source>
        <dbReference type="ARBA" id="ARBA00022490"/>
    </source>
</evidence>
<evidence type="ECO:0000313" key="12">
    <source>
        <dbReference type="RefSeq" id="XP_005091031.2"/>
    </source>
</evidence>
<keyword evidence="4" id="KW-0677">Repeat</keyword>
<dbReference type="Gene3D" id="2.60.210.10">
    <property type="entry name" value="Apoptosis, Tumor Necrosis Factor Receptor Associated Protein 2, Chain A"/>
    <property type="match status" value="1"/>
</dbReference>
<dbReference type="PROSITE" id="PS00518">
    <property type="entry name" value="ZF_RING_1"/>
    <property type="match status" value="1"/>
</dbReference>
<dbReference type="SUPFAM" id="SSF57850">
    <property type="entry name" value="RING/U-box"/>
    <property type="match status" value="1"/>
</dbReference>
<keyword evidence="6 7" id="KW-0862">Zinc</keyword>
<dbReference type="Pfam" id="PF02176">
    <property type="entry name" value="zf-TRAF"/>
    <property type="match status" value="1"/>
</dbReference>
<dbReference type="InterPro" id="IPR002083">
    <property type="entry name" value="MATH/TRAF_dom"/>
</dbReference>
<dbReference type="InterPro" id="IPR012227">
    <property type="entry name" value="TNF_rcpt-assoc_TRAF_met"/>
</dbReference>
<reference evidence="12" key="1">
    <citation type="submission" date="2025-08" db="UniProtKB">
        <authorList>
            <consortium name="RefSeq"/>
        </authorList>
    </citation>
    <scope>IDENTIFICATION</scope>
</reference>
<dbReference type="GeneID" id="101856862"/>
<dbReference type="PIRSF" id="PIRSF015614">
    <property type="entry name" value="TRAF"/>
    <property type="match status" value="1"/>
</dbReference>
<accession>A0ABM0JD88</accession>
<evidence type="ECO:0000259" key="9">
    <source>
        <dbReference type="PROSITE" id="PS50144"/>
    </source>
</evidence>